<keyword evidence="3" id="KW-0812">Transmembrane</keyword>
<evidence type="ECO:0000256" key="4">
    <source>
        <dbReference type="ARBA" id="ARBA00022989"/>
    </source>
</evidence>
<comment type="subcellular location">
    <subcellularLocation>
        <location evidence="1">Membrane</location>
        <topology evidence="1">Single-pass membrane protein</topology>
    </subcellularLocation>
</comment>
<dbReference type="AlphaFoldDB" id="A0A3G2R329"/>
<dbReference type="PANTHER" id="PTHR34478">
    <property type="entry name" value="PROTEIN LEMA"/>
    <property type="match status" value="1"/>
</dbReference>
<name>A0A3G2R329_9FIRM</name>
<reference evidence="6 7" key="1">
    <citation type="submission" date="2018-10" db="EMBL/GenBank/DDBJ databases">
        <authorList>
            <person name="Zhang X."/>
        </authorList>
    </citation>
    <scope>NUCLEOTIDE SEQUENCE [LARGE SCALE GENOMIC DNA]</scope>
    <source>
        <strain evidence="6 7">SK-G1</strain>
    </source>
</reference>
<dbReference type="Gene3D" id="1.20.1440.20">
    <property type="entry name" value="LemA-like domain"/>
    <property type="match status" value="1"/>
</dbReference>
<dbReference type="Pfam" id="PF04011">
    <property type="entry name" value="LemA"/>
    <property type="match status" value="1"/>
</dbReference>
<gene>
    <name evidence="6" type="ORF">D2962_04165</name>
</gene>
<dbReference type="Proteomes" id="UP000280960">
    <property type="component" value="Chromosome"/>
</dbReference>
<evidence type="ECO:0000313" key="7">
    <source>
        <dbReference type="Proteomes" id="UP000280960"/>
    </source>
</evidence>
<dbReference type="PANTHER" id="PTHR34478:SF2">
    <property type="entry name" value="MEMBRANE PROTEIN"/>
    <property type="match status" value="1"/>
</dbReference>
<evidence type="ECO:0000256" key="1">
    <source>
        <dbReference type="ARBA" id="ARBA00004167"/>
    </source>
</evidence>
<sequence>MKNGILTAVIAIVVILAVVALFIFGSYNGLVSSEENVNSKWSQIDNQLQRRADLIPNLVNTVKGYAAHEQTIFTEVTRAREKLIGAGSVEEKARADAELSGALSRLLAIAENYPNLKADANFRQLADELAGTENRIAVARMDYNNAVQAYNSKIRRFPTVIIAGMFGFEKKDYFKAEEGAREVPKVDFGSQNSGN</sequence>
<dbReference type="InterPro" id="IPR023353">
    <property type="entry name" value="LemA-like_dom_sf"/>
</dbReference>
<evidence type="ECO:0000256" key="3">
    <source>
        <dbReference type="ARBA" id="ARBA00022692"/>
    </source>
</evidence>
<organism evidence="6 7">
    <name type="scientific">Biomaibacter acetigenes</name>
    <dbReference type="NCBI Taxonomy" id="2316383"/>
    <lineage>
        <taxon>Bacteria</taxon>
        <taxon>Bacillati</taxon>
        <taxon>Bacillota</taxon>
        <taxon>Clostridia</taxon>
        <taxon>Thermosediminibacterales</taxon>
        <taxon>Tepidanaerobacteraceae</taxon>
        <taxon>Biomaibacter</taxon>
    </lineage>
</organism>
<evidence type="ECO:0000256" key="2">
    <source>
        <dbReference type="ARBA" id="ARBA00008854"/>
    </source>
</evidence>
<protein>
    <submittedName>
        <fullName evidence="6">LemA family protein</fullName>
    </submittedName>
</protein>
<dbReference type="KEGG" id="bacg:D2962_04165"/>
<keyword evidence="7" id="KW-1185">Reference proteome</keyword>
<dbReference type="GO" id="GO:0016020">
    <property type="term" value="C:membrane"/>
    <property type="evidence" value="ECO:0007669"/>
    <property type="project" value="UniProtKB-SubCell"/>
</dbReference>
<evidence type="ECO:0000256" key="5">
    <source>
        <dbReference type="ARBA" id="ARBA00023136"/>
    </source>
</evidence>
<proteinExistence type="inferred from homology"/>
<comment type="similarity">
    <text evidence="2">Belongs to the LemA family.</text>
</comment>
<dbReference type="SUPFAM" id="SSF140478">
    <property type="entry name" value="LemA-like"/>
    <property type="match status" value="1"/>
</dbReference>
<dbReference type="InterPro" id="IPR007156">
    <property type="entry name" value="MamQ_LemA"/>
</dbReference>
<accession>A0A3G2R329</accession>
<evidence type="ECO:0000313" key="6">
    <source>
        <dbReference type="EMBL" id="AYO29906.1"/>
    </source>
</evidence>
<keyword evidence="4" id="KW-1133">Transmembrane helix</keyword>
<keyword evidence="5" id="KW-0472">Membrane</keyword>
<dbReference type="EMBL" id="CP033169">
    <property type="protein sequence ID" value="AYO29906.1"/>
    <property type="molecule type" value="Genomic_DNA"/>
</dbReference>